<proteinExistence type="predicted"/>
<evidence type="ECO:0000313" key="2">
    <source>
        <dbReference type="EMBL" id="SDT60363.1"/>
    </source>
</evidence>
<protein>
    <recommendedName>
        <fullName evidence="4">DUF1376 domain-containing protein</fullName>
    </recommendedName>
</protein>
<accession>A0A1H2BQB2</accession>
<dbReference type="AlphaFoldDB" id="A0A1H2BQB2"/>
<name>A0A1H2BQB2_9BRAD</name>
<evidence type="ECO:0008006" key="4">
    <source>
        <dbReference type="Google" id="ProtNLM"/>
    </source>
</evidence>
<feature type="region of interest" description="Disordered" evidence="1">
    <location>
        <begin position="150"/>
        <end position="170"/>
    </location>
</feature>
<sequence>MNRPWMPLYVGDYLGDTGHLTTAQHGAYLLLMMHYWRKGELPDDDRQLSKITKLPLRTWCEYRATLQDFFHEGWKHKRIDAELEKMMRVSAKRAIAGQKGGIGSALARMKLENRAHGRSAPARAIAVQTLAHAEVGVDHSQSHKNLLLGERSSADPPAQQQTGRAEKPAIPVSAELAAYVAKRTP</sequence>
<dbReference type="Proteomes" id="UP000243904">
    <property type="component" value="Chromosome I"/>
</dbReference>
<gene>
    <name evidence="2" type="ORF">SAMN05444158_7424</name>
</gene>
<organism evidence="2 3">
    <name type="scientific">Bradyrhizobium canariense</name>
    <dbReference type="NCBI Taxonomy" id="255045"/>
    <lineage>
        <taxon>Bacteria</taxon>
        <taxon>Pseudomonadati</taxon>
        <taxon>Pseudomonadota</taxon>
        <taxon>Alphaproteobacteria</taxon>
        <taxon>Hyphomicrobiales</taxon>
        <taxon>Nitrobacteraceae</taxon>
        <taxon>Bradyrhizobium</taxon>
    </lineage>
</organism>
<dbReference type="InterPro" id="IPR010781">
    <property type="entry name" value="DUF1376"/>
</dbReference>
<dbReference type="Pfam" id="PF07120">
    <property type="entry name" value="DUF1376"/>
    <property type="match status" value="1"/>
</dbReference>
<keyword evidence="3" id="KW-1185">Reference proteome</keyword>
<dbReference type="RefSeq" id="WP_146690844.1">
    <property type="nucleotide sequence ID" value="NZ_LT629750.1"/>
</dbReference>
<evidence type="ECO:0000256" key="1">
    <source>
        <dbReference type="SAM" id="MobiDB-lite"/>
    </source>
</evidence>
<evidence type="ECO:0000313" key="3">
    <source>
        <dbReference type="Proteomes" id="UP000243904"/>
    </source>
</evidence>
<dbReference type="EMBL" id="LT629750">
    <property type="protein sequence ID" value="SDT60363.1"/>
    <property type="molecule type" value="Genomic_DNA"/>
</dbReference>
<reference evidence="3" key="1">
    <citation type="submission" date="2016-10" db="EMBL/GenBank/DDBJ databases">
        <authorList>
            <person name="Varghese N."/>
            <person name="Submissions S."/>
        </authorList>
    </citation>
    <scope>NUCLEOTIDE SEQUENCE [LARGE SCALE GENOMIC DNA]</scope>
    <source>
        <strain evidence="3">GAS369</strain>
    </source>
</reference>